<evidence type="ECO:0000256" key="3">
    <source>
        <dbReference type="ARBA" id="ARBA00012057"/>
    </source>
</evidence>
<dbReference type="NCBIfam" id="NF002995">
    <property type="entry name" value="PRK03759.1"/>
    <property type="match status" value="1"/>
</dbReference>
<feature type="binding site" evidence="10">
    <location>
        <position position="41"/>
    </location>
    <ligand>
        <name>Mn(2+)</name>
        <dbReference type="ChEBI" id="CHEBI:29035"/>
    </ligand>
</feature>
<dbReference type="GO" id="GO:0050992">
    <property type="term" value="P:dimethylallyl diphosphate biosynthetic process"/>
    <property type="evidence" value="ECO:0007669"/>
    <property type="project" value="UniProtKB-UniRule"/>
</dbReference>
<feature type="active site" evidence="10 11">
    <location>
        <position position="123"/>
    </location>
</feature>
<dbReference type="EC" id="5.3.3.2" evidence="3 10"/>
<dbReference type="Proteomes" id="UP000036771">
    <property type="component" value="Unassembled WGS sequence"/>
</dbReference>
<keyword evidence="6 10" id="KW-0460">Magnesium</keyword>
<accession>A0A0K8MBI0</accession>
<comment type="pathway">
    <text evidence="1 10">Isoprenoid biosynthesis; dimethylallyl diphosphate biosynthesis; dimethylallyl diphosphate from isopentenyl diphosphate: step 1/1.</text>
</comment>
<comment type="similarity">
    <text evidence="2 10">Belongs to the IPP isomerase type 1 family.</text>
</comment>
<feature type="active site" evidence="10 11">
    <location>
        <position position="76"/>
    </location>
</feature>
<reference evidence="13 14" key="1">
    <citation type="submission" date="2015-03" db="EMBL/GenBank/DDBJ databases">
        <title>Caedibacter varicaedens, whole genome shotgun sequence.</title>
        <authorList>
            <person name="Suzuki H."/>
            <person name="Dapper A.L."/>
            <person name="Gibson A.K."/>
            <person name="Jackson C."/>
            <person name="Lee H."/>
            <person name="Pejaver V.R."/>
            <person name="Doak T."/>
            <person name="Lynch M."/>
        </authorList>
    </citation>
    <scope>NUCLEOTIDE SEQUENCE [LARGE SCALE GENOMIC DNA]</scope>
</reference>
<evidence type="ECO:0000259" key="12">
    <source>
        <dbReference type="PROSITE" id="PS51462"/>
    </source>
</evidence>
<dbReference type="InterPro" id="IPR000086">
    <property type="entry name" value="NUDIX_hydrolase_dom"/>
</dbReference>
<comment type="subcellular location">
    <subcellularLocation>
        <location evidence="10">Cytoplasm</location>
    </subcellularLocation>
</comment>
<dbReference type="PANTHER" id="PTHR10885">
    <property type="entry name" value="ISOPENTENYL-DIPHOSPHATE DELTA-ISOMERASE"/>
    <property type="match status" value="1"/>
</dbReference>
<feature type="binding site" evidence="10">
    <location>
        <position position="78"/>
    </location>
    <ligand>
        <name>Mn(2+)</name>
        <dbReference type="ChEBI" id="CHEBI:29035"/>
    </ligand>
</feature>
<keyword evidence="7 10" id="KW-0464">Manganese</keyword>
<comment type="caution">
    <text evidence="13">The sequence shown here is derived from an EMBL/GenBank/DDBJ whole genome shotgun (WGS) entry which is preliminary data.</text>
</comment>
<comment type="cofactor">
    <cofactor evidence="10">
        <name>Mn(2+)</name>
        <dbReference type="ChEBI" id="CHEBI:29035"/>
    </cofactor>
    <text evidence="10">Binds 1 Mn(2+) ion per subunit.</text>
</comment>
<evidence type="ECO:0000256" key="4">
    <source>
        <dbReference type="ARBA" id="ARBA00022490"/>
    </source>
</evidence>
<dbReference type="InterPro" id="IPR015797">
    <property type="entry name" value="NUDIX_hydrolase-like_dom_sf"/>
</dbReference>
<feature type="binding site" evidence="10">
    <location>
        <position position="96"/>
    </location>
    <ligand>
        <name>Mg(2+)</name>
        <dbReference type="ChEBI" id="CHEBI:18420"/>
    </ligand>
</feature>
<dbReference type="Pfam" id="PF00293">
    <property type="entry name" value="NUDIX"/>
    <property type="match status" value="1"/>
</dbReference>
<evidence type="ECO:0000256" key="1">
    <source>
        <dbReference type="ARBA" id="ARBA00004826"/>
    </source>
</evidence>
<dbReference type="InterPro" id="IPR011876">
    <property type="entry name" value="IsopentenylPP_isomerase_typ1"/>
</dbReference>
<dbReference type="SUPFAM" id="SSF55811">
    <property type="entry name" value="Nudix"/>
    <property type="match status" value="1"/>
</dbReference>
<evidence type="ECO:0000256" key="8">
    <source>
        <dbReference type="ARBA" id="ARBA00023229"/>
    </source>
</evidence>
<protein>
    <recommendedName>
        <fullName evidence="3 10">Isopentenyl-diphosphate Delta-isomerase</fullName>
        <shortName evidence="10">IPP isomerase</shortName>
        <ecNumber evidence="3 10">5.3.3.2</ecNumber>
    </recommendedName>
    <alternativeName>
        <fullName evidence="10">IPP:DMAPP isomerase</fullName>
    </alternativeName>
    <alternativeName>
        <fullName evidence="10">Isopentenyl pyrophosphate isomerase</fullName>
    </alternativeName>
</protein>
<dbReference type="GO" id="GO:0009240">
    <property type="term" value="P:isopentenyl diphosphate biosynthetic process"/>
    <property type="evidence" value="ECO:0007669"/>
    <property type="project" value="TreeGrafter"/>
</dbReference>
<dbReference type="UniPathway" id="UPA00059">
    <property type="reaction ID" value="UER00104"/>
</dbReference>
<name>A0A0K8MBI0_9PROT</name>
<dbReference type="PIRSF" id="PIRSF018427">
    <property type="entry name" value="Isopntndiph_ism"/>
    <property type="match status" value="1"/>
</dbReference>
<evidence type="ECO:0000256" key="7">
    <source>
        <dbReference type="ARBA" id="ARBA00023211"/>
    </source>
</evidence>
<dbReference type="PANTHER" id="PTHR10885:SF0">
    <property type="entry name" value="ISOPENTENYL-DIPHOSPHATE DELTA-ISOMERASE"/>
    <property type="match status" value="1"/>
</dbReference>
<comment type="cofactor">
    <cofactor evidence="10">
        <name>Mg(2+)</name>
        <dbReference type="ChEBI" id="CHEBI:18420"/>
    </cofactor>
    <text evidence="10">Binds 1 Mg(2+) ion per subunit. The magnesium ion binds only when substrate is bound.</text>
</comment>
<gene>
    <name evidence="10 13" type="primary">idi</name>
    <name evidence="13" type="ORF">Cva_00174</name>
</gene>
<sequence>MIKKDSKILKDDEIKVILVDRTDQPLGTEDKLSAHEHGHLHRAFSVILYNSGGEMLIQRRALSKYHSPGLWANTCCGHPLPHESAKEAAQRRLREEIGFTCDLNFRTYILYFLRLEHQMIEHEYVHVFEAEVSSDTLFKLNPDEVNAVKWMLPHQAQKEAKQKPQLYTRWFRLYLLKYFAKVFKQKLT</sequence>
<dbReference type="CDD" id="cd02885">
    <property type="entry name" value="NUDIX_IPP_Isomerase"/>
    <property type="match status" value="1"/>
</dbReference>
<evidence type="ECO:0000256" key="9">
    <source>
        <dbReference type="ARBA" id="ARBA00023235"/>
    </source>
</evidence>
<evidence type="ECO:0000256" key="11">
    <source>
        <dbReference type="PIRSR" id="PIRSR018427-1"/>
    </source>
</evidence>
<feature type="binding site" evidence="10">
    <location>
        <position position="35"/>
    </location>
    <ligand>
        <name>Mn(2+)</name>
        <dbReference type="ChEBI" id="CHEBI:29035"/>
    </ligand>
</feature>
<proteinExistence type="inferred from homology"/>
<evidence type="ECO:0000256" key="6">
    <source>
        <dbReference type="ARBA" id="ARBA00022842"/>
    </source>
</evidence>
<evidence type="ECO:0000256" key="5">
    <source>
        <dbReference type="ARBA" id="ARBA00022723"/>
    </source>
</evidence>
<evidence type="ECO:0000313" key="14">
    <source>
        <dbReference type="Proteomes" id="UP000036771"/>
    </source>
</evidence>
<dbReference type="Gene3D" id="3.90.79.10">
    <property type="entry name" value="Nucleoside Triphosphate Pyrophosphohydrolase"/>
    <property type="match status" value="1"/>
</dbReference>
<dbReference type="NCBIfam" id="TIGR02150">
    <property type="entry name" value="IPP_isom_1"/>
    <property type="match status" value="1"/>
</dbReference>
<dbReference type="AlphaFoldDB" id="A0A0K8MBI0"/>
<comment type="function">
    <text evidence="10">Catalyzes the 1,3-allylic rearrangement of the homoallylic substrate isopentenyl (IPP) to its highly electrophilic allylic isomer, dimethylallyl diphosphate (DMAPP).</text>
</comment>
<dbReference type="STRING" id="1629334.Cva_00174"/>
<evidence type="ECO:0000313" key="13">
    <source>
        <dbReference type="EMBL" id="GAO97538.1"/>
    </source>
</evidence>
<feature type="domain" description="Nudix hydrolase" evidence="12">
    <location>
        <begin position="39"/>
        <end position="173"/>
    </location>
</feature>
<dbReference type="GO" id="GO:0046872">
    <property type="term" value="F:metal ion binding"/>
    <property type="evidence" value="ECO:0007669"/>
    <property type="project" value="UniProtKB-KW"/>
</dbReference>
<keyword evidence="14" id="KW-1185">Reference proteome</keyword>
<keyword evidence="8 10" id="KW-0414">Isoprene biosynthesis</keyword>
<dbReference type="OrthoDB" id="9809458at2"/>
<comment type="catalytic activity">
    <reaction evidence="10">
        <text>isopentenyl diphosphate = dimethylallyl diphosphate</text>
        <dbReference type="Rhea" id="RHEA:23284"/>
        <dbReference type="ChEBI" id="CHEBI:57623"/>
        <dbReference type="ChEBI" id="CHEBI:128769"/>
        <dbReference type="EC" id="5.3.3.2"/>
    </reaction>
</comment>
<evidence type="ECO:0000256" key="10">
    <source>
        <dbReference type="HAMAP-Rule" id="MF_00202"/>
    </source>
</evidence>
<dbReference type="HAMAP" id="MF_00202">
    <property type="entry name" value="Idi"/>
    <property type="match status" value="1"/>
</dbReference>
<evidence type="ECO:0000256" key="2">
    <source>
        <dbReference type="ARBA" id="ARBA00007579"/>
    </source>
</evidence>
<dbReference type="GO" id="GO:0004452">
    <property type="term" value="F:isopentenyl-diphosphate delta-isomerase activity"/>
    <property type="evidence" value="ECO:0007669"/>
    <property type="project" value="UniProtKB-UniRule"/>
</dbReference>
<keyword evidence="9 10" id="KW-0413">Isomerase</keyword>
<dbReference type="GO" id="GO:0005737">
    <property type="term" value="C:cytoplasm"/>
    <property type="evidence" value="ECO:0007669"/>
    <property type="project" value="UniProtKB-SubCell"/>
</dbReference>
<keyword evidence="4 10" id="KW-0963">Cytoplasm</keyword>
<feature type="binding site" evidence="10">
    <location>
        <position position="121"/>
    </location>
    <ligand>
        <name>Mn(2+)</name>
        <dbReference type="ChEBI" id="CHEBI:29035"/>
    </ligand>
</feature>
<keyword evidence="5 10" id="KW-0479">Metal-binding</keyword>
<dbReference type="PROSITE" id="PS51462">
    <property type="entry name" value="NUDIX"/>
    <property type="match status" value="1"/>
</dbReference>
<dbReference type="InterPro" id="IPR056375">
    <property type="entry name" value="Idi_bact"/>
</dbReference>
<dbReference type="EMBL" id="BBVC01000007">
    <property type="protein sequence ID" value="GAO97538.1"/>
    <property type="molecule type" value="Genomic_DNA"/>
</dbReference>
<organism evidence="13 14">
    <name type="scientific">Caedimonas varicaedens</name>
    <dbReference type="NCBI Taxonomy" id="1629334"/>
    <lineage>
        <taxon>Bacteria</taxon>
        <taxon>Pseudomonadati</taxon>
        <taxon>Pseudomonadota</taxon>
        <taxon>Alphaproteobacteria</taxon>
        <taxon>Holosporales</taxon>
        <taxon>Caedimonadaceae</taxon>
        <taxon>Caedimonas</taxon>
    </lineage>
</organism>
<feature type="binding site" evidence="10">
    <location>
        <position position="123"/>
    </location>
    <ligand>
        <name>Mn(2+)</name>
        <dbReference type="ChEBI" id="CHEBI:29035"/>
    </ligand>
</feature>